<dbReference type="InterPro" id="IPR011009">
    <property type="entry name" value="Kinase-like_dom_sf"/>
</dbReference>
<dbReference type="PANTHER" id="PTHR43289:SF6">
    <property type="entry name" value="SERINE_THREONINE-PROTEIN KINASE NEKL-3"/>
    <property type="match status" value="1"/>
</dbReference>
<dbReference type="Gene3D" id="1.10.510.10">
    <property type="entry name" value="Transferase(Phosphotransferase) domain 1"/>
    <property type="match status" value="1"/>
</dbReference>
<keyword evidence="9" id="KW-0472">Membrane</keyword>
<dbReference type="InterPro" id="IPR008271">
    <property type="entry name" value="Ser/Thr_kinase_AS"/>
</dbReference>
<keyword evidence="6 7" id="KW-0067">ATP-binding</keyword>
<evidence type="ECO:0000313" key="12">
    <source>
        <dbReference type="Proteomes" id="UP000733379"/>
    </source>
</evidence>
<feature type="region of interest" description="Disordered" evidence="8">
    <location>
        <begin position="445"/>
        <end position="466"/>
    </location>
</feature>
<keyword evidence="3" id="KW-0808">Transferase</keyword>
<keyword evidence="12" id="KW-1185">Reference proteome</keyword>
<dbReference type="EMBL" id="JAHKNI010000006">
    <property type="protein sequence ID" value="MBU3063722.1"/>
    <property type="molecule type" value="Genomic_DNA"/>
</dbReference>
<dbReference type="SMART" id="SM00220">
    <property type="entry name" value="S_TKc"/>
    <property type="match status" value="1"/>
</dbReference>
<organism evidence="11 12">
    <name type="scientific">Nocardia albiluteola</name>
    <dbReference type="NCBI Taxonomy" id="2842303"/>
    <lineage>
        <taxon>Bacteria</taxon>
        <taxon>Bacillati</taxon>
        <taxon>Actinomycetota</taxon>
        <taxon>Actinomycetes</taxon>
        <taxon>Mycobacteriales</taxon>
        <taxon>Nocardiaceae</taxon>
        <taxon>Nocardia</taxon>
    </lineage>
</organism>
<comment type="caution">
    <text evidence="11">The sequence shown here is derived from an EMBL/GenBank/DDBJ whole genome shotgun (WGS) entry which is preliminary data.</text>
</comment>
<dbReference type="InterPro" id="IPR000719">
    <property type="entry name" value="Prot_kinase_dom"/>
</dbReference>
<feature type="region of interest" description="Disordered" evidence="8">
    <location>
        <begin position="559"/>
        <end position="583"/>
    </location>
</feature>
<accession>A0ABS6B091</accession>
<evidence type="ECO:0000256" key="6">
    <source>
        <dbReference type="ARBA" id="ARBA00022840"/>
    </source>
</evidence>
<dbReference type="InterPro" id="IPR017441">
    <property type="entry name" value="Protein_kinase_ATP_BS"/>
</dbReference>
<feature type="region of interest" description="Disordered" evidence="8">
    <location>
        <begin position="300"/>
        <end position="328"/>
    </location>
</feature>
<evidence type="ECO:0000256" key="4">
    <source>
        <dbReference type="ARBA" id="ARBA00022741"/>
    </source>
</evidence>
<feature type="region of interest" description="Disordered" evidence="8">
    <location>
        <begin position="508"/>
        <end position="535"/>
    </location>
</feature>
<evidence type="ECO:0000259" key="10">
    <source>
        <dbReference type="PROSITE" id="PS50011"/>
    </source>
</evidence>
<dbReference type="Proteomes" id="UP000733379">
    <property type="component" value="Unassembled WGS sequence"/>
</dbReference>
<keyword evidence="2 11" id="KW-0723">Serine/threonine-protein kinase</keyword>
<keyword evidence="9" id="KW-0812">Transmembrane</keyword>
<dbReference type="Pfam" id="PF00069">
    <property type="entry name" value="Pkinase"/>
    <property type="match status" value="1"/>
</dbReference>
<keyword evidence="9" id="KW-1133">Transmembrane helix</keyword>
<keyword evidence="4 7" id="KW-0547">Nucleotide-binding</keyword>
<dbReference type="PANTHER" id="PTHR43289">
    <property type="entry name" value="MITOGEN-ACTIVATED PROTEIN KINASE KINASE KINASE 20-RELATED"/>
    <property type="match status" value="1"/>
</dbReference>
<dbReference type="SUPFAM" id="SSF56112">
    <property type="entry name" value="Protein kinase-like (PK-like)"/>
    <property type="match status" value="1"/>
</dbReference>
<feature type="transmembrane region" description="Helical" evidence="9">
    <location>
        <begin position="348"/>
        <end position="370"/>
    </location>
</feature>
<protein>
    <recommendedName>
        <fullName evidence="1">non-specific serine/threonine protein kinase</fullName>
        <ecNumber evidence="1">2.7.11.1</ecNumber>
    </recommendedName>
</protein>
<evidence type="ECO:0000256" key="1">
    <source>
        <dbReference type="ARBA" id="ARBA00012513"/>
    </source>
</evidence>
<evidence type="ECO:0000256" key="5">
    <source>
        <dbReference type="ARBA" id="ARBA00022777"/>
    </source>
</evidence>
<dbReference type="EC" id="2.7.11.1" evidence="1"/>
<gene>
    <name evidence="11" type="ORF">KO481_19570</name>
</gene>
<feature type="binding site" evidence="7">
    <location>
        <position position="40"/>
    </location>
    <ligand>
        <name>ATP</name>
        <dbReference type="ChEBI" id="CHEBI:30616"/>
    </ligand>
</feature>
<feature type="region of interest" description="Disordered" evidence="8">
    <location>
        <begin position="375"/>
        <end position="416"/>
    </location>
</feature>
<feature type="compositionally biased region" description="Polar residues" evidence="8">
    <location>
        <begin position="508"/>
        <end position="526"/>
    </location>
</feature>
<dbReference type="PROSITE" id="PS00107">
    <property type="entry name" value="PROTEIN_KINASE_ATP"/>
    <property type="match status" value="1"/>
</dbReference>
<proteinExistence type="predicted"/>
<dbReference type="GO" id="GO:0004674">
    <property type="term" value="F:protein serine/threonine kinase activity"/>
    <property type="evidence" value="ECO:0007669"/>
    <property type="project" value="UniProtKB-KW"/>
</dbReference>
<reference evidence="11 12" key="1">
    <citation type="submission" date="2021-06" db="EMBL/GenBank/DDBJ databases">
        <title>Actinomycetes sequencing.</title>
        <authorList>
            <person name="Shan Q."/>
        </authorList>
    </citation>
    <scope>NUCLEOTIDE SEQUENCE [LARGE SCALE GENOMIC DNA]</scope>
    <source>
        <strain evidence="11 12">NEAU-G5</strain>
    </source>
</reference>
<evidence type="ECO:0000313" key="11">
    <source>
        <dbReference type="EMBL" id="MBU3063722.1"/>
    </source>
</evidence>
<evidence type="ECO:0000256" key="2">
    <source>
        <dbReference type="ARBA" id="ARBA00022527"/>
    </source>
</evidence>
<keyword evidence="5 11" id="KW-0418">Kinase</keyword>
<name>A0ABS6B091_9NOCA</name>
<dbReference type="Gene3D" id="3.30.200.20">
    <property type="entry name" value="Phosphorylase Kinase, domain 1"/>
    <property type="match status" value="1"/>
</dbReference>
<dbReference type="CDD" id="cd14014">
    <property type="entry name" value="STKc_PknB_like"/>
    <property type="match status" value="1"/>
</dbReference>
<feature type="domain" description="Protein kinase" evidence="10">
    <location>
        <begin position="11"/>
        <end position="276"/>
    </location>
</feature>
<evidence type="ECO:0000256" key="7">
    <source>
        <dbReference type="PROSITE-ProRule" id="PRU10141"/>
    </source>
</evidence>
<evidence type="ECO:0000256" key="9">
    <source>
        <dbReference type="SAM" id="Phobius"/>
    </source>
</evidence>
<dbReference type="PROSITE" id="PS00108">
    <property type="entry name" value="PROTEIN_KINASE_ST"/>
    <property type="match status" value="1"/>
</dbReference>
<evidence type="ECO:0000256" key="8">
    <source>
        <dbReference type="SAM" id="MobiDB-lite"/>
    </source>
</evidence>
<evidence type="ECO:0000256" key="3">
    <source>
        <dbReference type="ARBA" id="ARBA00022679"/>
    </source>
</evidence>
<feature type="compositionally biased region" description="Pro residues" evidence="8">
    <location>
        <begin position="319"/>
        <end position="328"/>
    </location>
</feature>
<sequence length="583" mass="61462">MLRSGDVFAGFTIEHLVGQGGMGSVYLARHPRLQRQTALKLLNRELFADKEIRARFEREANLVAQLDHPNIVEVYDRGIEDEQLWISMQYVDGVDAATVNPLTLPPARAVQIIEGVAAALDYAHGNGVLHRDVKPANILLGRAVGGKGERVYLTDFGIARLREDSTHLTQDGMFTATLAYASPEQMTGSPLDNRSDQYALGCALYWLLCGAGPFDSEDANELIHGHLQLPVPPISARRAGLNPAMDLVLARSMAKRAADRFATCSDFAAAAKHALTAPKPAALPVPAGGYPGMPVGPAAPQSAPPLAPGAPLNGHVNPAAPPLLPPSPTGFPPNSVLLQRHRRRSSNAVLWAVIGVVAVLVVVVAGIFILSDGSPHRSTGVNPGLRQTGPATDTARPTGGAPPSATSAPGHQPDPVAAIARNFPTLLPQGDSGSGDAYQGRVACERSAQGQPGKVLQTAGQTRRSDPLAQANWLGAWECTSRRTSLGYAIVVFDTAANARAALAAVPPNTTASGSKGDSSYSQRSWAESDDEHTETAEMVVSFDSDPARATAVLYAFDSGSAEPGSDTPPHEVLAQWWDKTPL</sequence>
<dbReference type="PROSITE" id="PS50011">
    <property type="entry name" value="PROTEIN_KINASE_DOM"/>
    <property type="match status" value="1"/>
</dbReference>